<comment type="catalytic activity">
    <reaction evidence="13 14 15">
        <text>protoporphyrinogen IX + 3 A = protoporphyrin IX + 3 AH2</text>
        <dbReference type="Rhea" id="RHEA:62000"/>
        <dbReference type="ChEBI" id="CHEBI:13193"/>
        <dbReference type="ChEBI" id="CHEBI:17499"/>
        <dbReference type="ChEBI" id="CHEBI:57306"/>
        <dbReference type="ChEBI" id="CHEBI:57307"/>
    </reaction>
</comment>
<dbReference type="UniPathway" id="UPA00251">
    <property type="reaction ID" value="UER00324"/>
</dbReference>
<comment type="subunit">
    <text evidence="14">Homodimer.</text>
</comment>
<gene>
    <name evidence="16" type="ORF">EZ428_11240</name>
</gene>
<dbReference type="GO" id="GO:0006782">
    <property type="term" value="P:protoporphyrinogen IX biosynthetic process"/>
    <property type="evidence" value="ECO:0007669"/>
    <property type="project" value="UniProtKB-UniRule"/>
</dbReference>
<feature type="transmembrane region" description="Helical" evidence="14">
    <location>
        <begin position="91"/>
        <end position="108"/>
    </location>
</feature>
<evidence type="ECO:0000256" key="1">
    <source>
        <dbReference type="ARBA" id="ARBA00004651"/>
    </source>
</evidence>
<keyword evidence="5 14" id="KW-1003">Cell membrane</keyword>
<evidence type="ECO:0000256" key="10">
    <source>
        <dbReference type="ARBA" id="ARBA00023002"/>
    </source>
</evidence>
<evidence type="ECO:0000256" key="15">
    <source>
        <dbReference type="PIRNR" id="PIRNR004638"/>
    </source>
</evidence>
<comment type="caution">
    <text evidence="16">The sequence shown here is derived from an EMBL/GenBank/DDBJ whole genome shotgun (WGS) entry which is preliminary data.</text>
</comment>
<reference evidence="16 17" key="1">
    <citation type="submission" date="2019-02" db="EMBL/GenBank/DDBJ databases">
        <title>Pedobacter sp. RP-1-13 sp. nov., isolated from Arctic soil.</title>
        <authorList>
            <person name="Dahal R.H."/>
        </authorList>
    </citation>
    <scope>NUCLEOTIDE SEQUENCE [LARGE SCALE GENOMIC DNA]</scope>
    <source>
        <strain evidence="16 17">RP-1-13</strain>
    </source>
</reference>
<evidence type="ECO:0000256" key="6">
    <source>
        <dbReference type="ARBA" id="ARBA00022617"/>
    </source>
</evidence>
<evidence type="ECO:0000256" key="3">
    <source>
        <dbReference type="ARBA" id="ARBA00006501"/>
    </source>
</evidence>
<feature type="transmembrane region" description="Helical" evidence="14">
    <location>
        <begin position="6"/>
        <end position="31"/>
    </location>
</feature>
<comment type="pathway">
    <text evidence="2 14 15">Porphyrin-containing compound metabolism; protoporphyrin-IX biosynthesis; protoporphyrin-IX from protoporphyrinogen-IX: step 1/1.</text>
</comment>
<evidence type="ECO:0000256" key="13">
    <source>
        <dbReference type="ARBA" id="ARBA00048390"/>
    </source>
</evidence>
<feature type="transmembrane region" description="Helical" evidence="14">
    <location>
        <begin position="129"/>
        <end position="147"/>
    </location>
</feature>
<comment type="cofactor">
    <cofactor evidence="14 15">
        <name>heme b</name>
        <dbReference type="ChEBI" id="CHEBI:60344"/>
    </cofactor>
    <text evidence="14 15">Binds 1 heme b (iron(II)-protoporphyrin IX) group per subunit.</text>
</comment>
<keyword evidence="9 14" id="KW-1133">Transmembrane helix</keyword>
<dbReference type="InterPro" id="IPR005265">
    <property type="entry name" value="HemJ-like"/>
</dbReference>
<dbReference type="AlphaFoldDB" id="A0A4R0MZC3"/>
<dbReference type="EC" id="1.3.99.-" evidence="14 15"/>
<dbReference type="Proteomes" id="UP000292884">
    <property type="component" value="Unassembled WGS sequence"/>
</dbReference>
<comment type="similarity">
    <text evidence="3 14 15">Belongs to the HemJ family.</text>
</comment>
<comment type="function">
    <text evidence="14 15">Catalyzes the oxidation of protoporphyrinogen IX to protoporphyrin IX.</text>
</comment>
<keyword evidence="8 14" id="KW-0479">Metal-binding</keyword>
<evidence type="ECO:0000256" key="14">
    <source>
        <dbReference type="HAMAP-Rule" id="MF_02239"/>
    </source>
</evidence>
<feature type="binding site" description="axial binding residue" evidence="14">
    <location>
        <position position="94"/>
    </location>
    <ligand>
        <name>heme</name>
        <dbReference type="ChEBI" id="CHEBI:30413"/>
    </ligand>
    <ligandPart>
        <name>Fe</name>
        <dbReference type="ChEBI" id="CHEBI:18248"/>
    </ligandPart>
</feature>
<organism evidence="16 17">
    <name type="scientific">Pedobacter frigiditerrae</name>
    <dbReference type="NCBI Taxonomy" id="2530452"/>
    <lineage>
        <taxon>Bacteria</taxon>
        <taxon>Pseudomonadati</taxon>
        <taxon>Bacteroidota</taxon>
        <taxon>Sphingobacteriia</taxon>
        <taxon>Sphingobacteriales</taxon>
        <taxon>Sphingobacteriaceae</taxon>
        <taxon>Pedobacter</taxon>
    </lineage>
</organism>
<keyword evidence="6 14" id="KW-0349">Heme</keyword>
<dbReference type="GO" id="GO:0046872">
    <property type="term" value="F:metal ion binding"/>
    <property type="evidence" value="ECO:0007669"/>
    <property type="project" value="UniProtKB-UniRule"/>
</dbReference>
<evidence type="ECO:0000256" key="9">
    <source>
        <dbReference type="ARBA" id="ARBA00022989"/>
    </source>
</evidence>
<dbReference type="Pfam" id="PF03653">
    <property type="entry name" value="UPF0093"/>
    <property type="match status" value="1"/>
</dbReference>
<dbReference type="PIRSF" id="PIRSF004638">
    <property type="entry name" value="UCP004638"/>
    <property type="match status" value="1"/>
</dbReference>
<evidence type="ECO:0000256" key="7">
    <source>
        <dbReference type="ARBA" id="ARBA00022692"/>
    </source>
</evidence>
<name>A0A4R0MZC3_9SPHI</name>
<dbReference type="PANTHER" id="PTHR40255:SF1">
    <property type="entry name" value="PROTOPORPHYRINOGEN IX OXIDASE"/>
    <property type="match status" value="1"/>
</dbReference>
<keyword evidence="17" id="KW-1185">Reference proteome</keyword>
<evidence type="ECO:0000256" key="11">
    <source>
        <dbReference type="ARBA" id="ARBA00023004"/>
    </source>
</evidence>
<evidence type="ECO:0000313" key="16">
    <source>
        <dbReference type="EMBL" id="TCC92293.1"/>
    </source>
</evidence>
<dbReference type="GO" id="GO:0070818">
    <property type="term" value="F:protoporphyrinogen oxidase activity"/>
    <property type="evidence" value="ECO:0007669"/>
    <property type="project" value="UniProtKB-UniRule"/>
</dbReference>
<keyword evidence="10 14" id="KW-0560">Oxidoreductase</keyword>
<evidence type="ECO:0000256" key="5">
    <source>
        <dbReference type="ARBA" id="ARBA00022475"/>
    </source>
</evidence>
<keyword evidence="11 14" id="KW-0408">Iron</keyword>
<feature type="transmembrane region" description="Helical" evidence="14">
    <location>
        <begin position="58"/>
        <end position="79"/>
    </location>
</feature>
<sequence length="183" mass="21696">MNDYYQYFLAVHIIFVVSWMAGLFYGVRLFIYHTEANDRPELERNILQKEFTKIEGRLWNIITIPAMCLTVLAGALMYYTHFDFLVTQSWMWVKLVFVGLLLVYHFICQNIMKQLRNGIFKYSSNQLRLWNEVATILLVAIVFAVILKSAVNWIYGLLGLIVFSAIIMMAVKIYKRYREKKRK</sequence>
<feature type="transmembrane region" description="Helical" evidence="14">
    <location>
        <begin position="153"/>
        <end position="174"/>
    </location>
</feature>
<feature type="binding site" description="axial binding residue" evidence="14">
    <location>
        <position position="12"/>
    </location>
    <ligand>
        <name>heme</name>
        <dbReference type="ChEBI" id="CHEBI:30413"/>
    </ligand>
    <ligandPart>
        <name>Fe</name>
        <dbReference type="ChEBI" id="CHEBI:18248"/>
    </ligandPart>
</feature>
<evidence type="ECO:0000256" key="4">
    <source>
        <dbReference type="ARBA" id="ARBA00017504"/>
    </source>
</evidence>
<dbReference type="RefSeq" id="WP_131553233.1">
    <property type="nucleotide sequence ID" value="NZ_SJSK01000002.1"/>
</dbReference>
<dbReference type="PANTHER" id="PTHR40255">
    <property type="entry name" value="UPF0093 MEMBRANE PROTEIN SLR1790"/>
    <property type="match status" value="1"/>
</dbReference>
<evidence type="ECO:0000256" key="12">
    <source>
        <dbReference type="ARBA" id="ARBA00023136"/>
    </source>
</evidence>
<protein>
    <recommendedName>
        <fullName evidence="4 14">Protoporphyrinogen IX oxidase</fullName>
        <shortName evidence="14">PPO</shortName>
        <ecNumber evidence="14 15">1.3.99.-</ecNumber>
    </recommendedName>
</protein>
<dbReference type="EMBL" id="SJSK01000002">
    <property type="protein sequence ID" value="TCC92293.1"/>
    <property type="molecule type" value="Genomic_DNA"/>
</dbReference>
<dbReference type="GO" id="GO:0005886">
    <property type="term" value="C:plasma membrane"/>
    <property type="evidence" value="ECO:0007669"/>
    <property type="project" value="UniProtKB-SubCell"/>
</dbReference>
<dbReference type="OrthoDB" id="9800824at2"/>
<comment type="subcellular location">
    <subcellularLocation>
        <location evidence="1 14">Cell membrane</location>
        <topology evidence="1 14">Multi-pass membrane protein</topology>
    </subcellularLocation>
</comment>
<evidence type="ECO:0000313" key="17">
    <source>
        <dbReference type="Proteomes" id="UP000292884"/>
    </source>
</evidence>
<accession>A0A4R0MZC3</accession>
<evidence type="ECO:0000256" key="8">
    <source>
        <dbReference type="ARBA" id="ARBA00022723"/>
    </source>
</evidence>
<dbReference type="HAMAP" id="MF_02239">
    <property type="entry name" value="HemJ"/>
    <property type="match status" value="1"/>
</dbReference>
<evidence type="ECO:0000256" key="2">
    <source>
        <dbReference type="ARBA" id="ARBA00005073"/>
    </source>
</evidence>
<keyword evidence="12 14" id="KW-0472">Membrane</keyword>
<proteinExistence type="inferred from homology"/>
<keyword evidence="7 14" id="KW-0812">Transmembrane</keyword>